<dbReference type="GeneID" id="36576899"/>
<protein>
    <submittedName>
        <fullName evidence="1">Uncharacterized protein</fullName>
    </submittedName>
</protein>
<evidence type="ECO:0000313" key="1">
    <source>
        <dbReference type="EMBL" id="PSS15089.1"/>
    </source>
</evidence>
<reference evidence="1 2" key="1">
    <citation type="journal article" date="2018" name="New Phytol.">
        <title>Comparative genomics and transcriptomics depict ericoid mycorrhizal fungi as versatile saprotrophs and plant mutualists.</title>
        <authorList>
            <person name="Martino E."/>
            <person name="Morin E."/>
            <person name="Grelet G.A."/>
            <person name="Kuo A."/>
            <person name="Kohler A."/>
            <person name="Daghino S."/>
            <person name="Barry K.W."/>
            <person name="Cichocki N."/>
            <person name="Clum A."/>
            <person name="Dockter R.B."/>
            <person name="Hainaut M."/>
            <person name="Kuo R.C."/>
            <person name="LaButti K."/>
            <person name="Lindahl B.D."/>
            <person name="Lindquist E.A."/>
            <person name="Lipzen A."/>
            <person name="Khouja H.R."/>
            <person name="Magnuson J."/>
            <person name="Murat C."/>
            <person name="Ohm R.A."/>
            <person name="Singer S.W."/>
            <person name="Spatafora J.W."/>
            <person name="Wang M."/>
            <person name="Veneault-Fourrey C."/>
            <person name="Henrissat B."/>
            <person name="Grigoriev I.V."/>
            <person name="Martin F.M."/>
            <person name="Perotto S."/>
        </authorList>
    </citation>
    <scope>NUCLEOTIDE SEQUENCE [LARGE SCALE GENOMIC DNA]</scope>
    <source>
        <strain evidence="1 2">ATCC 22711</strain>
    </source>
</reference>
<dbReference type="Proteomes" id="UP000241818">
    <property type="component" value="Unassembled WGS sequence"/>
</dbReference>
<gene>
    <name evidence="1" type="ORF">M430DRAFT_59743</name>
</gene>
<proteinExistence type="predicted"/>
<accession>A0A2T3AYE7</accession>
<evidence type="ECO:0000313" key="2">
    <source>
        <dbReference type="Proteomes" id="UP000241818"/>
    </source>
</evidence>
<dbReference type="RefSeq" id="XP_024719688.1">
    <property type="nucleotide sequence ID" value="XM_024868818.1"/>
</dbReference>
<name>A0A2T3AYE7_AMORE</name>
<dbReference type="EMBL" id="KZ679013">
    <property type="protein sequence ID" value="PSS15089.1"/>
    <property type="molecule type" value="Genomic_DNA"/>
</dbReference>
<keyword evidence="2" id="KW-1185">Reference proteome</keyword>
<sequence>MCEDGPVVTKAVGDYVSRTGGFESLRGERRLRRGTYQKAAWHSTVAIAPFHRLAKRSVLSTVLFVIDSVLRKATAGHARLIFQSEIEILGLQTATRGQCRGRRLPAPSPGSAFQVPTLHRQPFLGGSKIATGKAVLIAASRQAGPRRWIRAVCRDYWIC</sequence>
<dbReference type="InParanoid" id="A0A2T3AYE7"/>
<organism evidence="1 2">
    <name type="scientific">Amorphotheca resinae ATCC 22711</name>
    <dbReference type="NCBI Taxonomy" id="857342"/>
    <lineage>
        <taxon>Eukaryota</taxon>
        <taxon>Fungi</taxon>
        <taxon>Dikarya</taxon>
        <taxon>Ascomycota</taxon>
        <taxon>Pezizomycotina</taxon>
        <taxon>Leotiomycetes</taxon>
        <taxon>Helotiales</taxon>
        <taxon>Amorphothecaceae</taxon>
        <taxon>Amorphotheca</taxon>
    </lineage>
</organism>
<dbReference type="AlphaFoldDB" id="A0A2T3AYE7"/>